<dbReference type="CDD" id="cd04301">
    <property type="entry name" value="NAT_SF"/>
    <property type="match status" value="1"/>
</dbReference>
<keyword evidence="2" id="KW-0689">Ribosomal protein</keyword>
<protein>
    <submittedName>
        <fullName evidence="2">Ribosomal protein S18 acetylase RimI-like enzyme</fullName>
    </submittedName>
</protein>
<proteinExistence type="predicted"/>
<feature type="domain" description="N-acetyltransferase" evidence="1">
    <location>
        <begin position="14"/>
        <end position="166"/>
    </location>
</feature>
<dbReference type="SUPFAM" id="SSF55729">
    <property type="entry name" value="Acyl-CoA N-acyltransferases (Nat)"/>
    <property type="match status" value="1"/>
</dbReference>
<keyword evidence="3" id="KW-1185">Reference proteome</keyword>
<dbReference type="Pfam" id="PF13508">
    <property type="entry name" value="Acetyltransf_7"/>
    <property type="match status" value="1"/>
</dbReference>
<dbReference type="InterPro" id="IPR000182">
    <property type="entry name" value="GNAT_dom"/>
</dbReference>
<dbReference type="Gene3D" id="3.40.630.30">
    <property type="match status" value="1"/>
</dbReference>
<dbReference type="EMBL" id="SMFQ01000003">
    <property type="protein sequence ID" value="TCJ86843.1"/>
    <property type="molecule type" value="Genomic_DNA"/>
</dbReference>
<name>A0A4R1EZC5_9GAMM</name>
<reference evidence="2 3" key="1">
    <citation type="submission" date="2019-03" db="EMBL/GenBank/DDBJ databases">
        <title>Genomic Encyclopedia of Type Strains, Phase IV (KMG-IV): sequencing the most valuable type-strain genomes for metagenomic binning, comparative biology and taxonomic classification.</title>
        <authorList>
            <person name="Goeker M."/>
        </authorList>
    </citation>
    <scope>NUCLEOTIDE SEQUENCE [LARGE SCALE GENOMIC DNA]</scope>
    <source>
        <strain evidence="2 3">DSM 24830</strain>
    </source>
</reference>
<dbReference type="InterPro" id="IPR016181">
    <property type="entry name" value="Acyl_CoA_acyltransferase"/>
</dbReference>
<dbReference type="PROSITE" id="PS51186">
    <property type="entry name" value="GNAT"/>
    <property type="match status" value="1"/>
</dbReference>
<dbReference type="AlphaFoldDB" id="A0A4R1EZC5"/>
<sequence length="274" mass="30785">MQESSDSTFAGSFKLLREMETSDIGKVFKIIESHEEDDAEEAVAGYQEIGGVMDQYVLEHEGKVIGVTGYMTPPACDQTHWLSWTYIDEDHVNQGHGRKMLEELISHLKAIGGRKLFVKVSDYVDDEDGAIYAAALHLYQSMGFKLEITHKDYYDDGESQMILGLRLKDKEPGAVSATMEDRNVKFNAVYEVAETDDTYSFGWTDEGEEPLTVEDVKIGLDHVKQNDGRAVFLSFPGNYSGVSEKILAAGFTNAGVLDDYFEDGLHEQHFSYRF</sequence>
<dbReference type="Proteomes" id="UP000294887">
    <property type="component" value="Unassembled WGS sequence"/>
</dbReference>
<keyword evidence="2" id="KW-0687">Ribonucleoprotein</keyword>
<comment type="caution">
    <text evidence="2">The sequence shown here is derived from an EMBL/GenBank/DDBJ whole genome shotgun (WGS) entry which is preliminary data.</text>
</comment>
<dbReference type="OrthoDB" id="7811810at2"/>
<dbReference type="RefSeq" id="WP_131905174.1">
    <property type="nucleotide sequence ID" value="NZ_BAAAFU010000004.1"/>
</dbReference>
<accession>A0A4R1EZC5</accession>
<organism evidence="2 3">
    <name type="scientific">Cocleimonas flava</name>
    <dbReference type="NCBI Taxonomy" id="634765"/>
    <lineage>
        <taxon>Bacteria</taxon>
        <taxon>Pseudomonadati</taxon>
        <taxon>Pseudomonadota</taxon>
        <taxon>Gammaproteobacteria</taxon>
        <taxon>Thiotrichales</taxon>
        <taxon>Thiotrichaceae</taxon>
        <taxon>Cocleimonas</taxon>
    </lineage>
</organism>
<evidence type="ECO:0000313" key="3">
    <source>
        <dbReference type="Proteomes" id="UP000294887"/>
    </source>
</evidence>
<gene>
    <name evidence="2" type="ORF">EV695_1341</name>
</gene>
<dbReference type="GO" id="GO:0005840">
    <property type="term" value="C:ribosome"/>
    <property type="evidence" value="ECO:0007669"/>
    <property type="project" value="UniProtKB-KW"/>
</dbReference>
<evidence type="ECO:0000259" key="1">
    <source>
        <dbReference type="PROSITE" id="PS51186"/>
    </source>
</evidence>
<dbReference type="GO" id="GO:0016747">
    <property type="term" value="F:acyltransferase activity, transferring groups other than amino-acyl groups"/>
    <property type="evidence" value="ECO:0007669"/>
    <property type="project" value="InterPro"/>
</dbReference>
<evidence type="ECO:0000313" key="2">
    <source>
        <dbReference type="EMBL" id="TCJ86843.1"/>
    </source>
</evidence>